<organism evidence="3 4">
    <name type="scientific">Mycobacterium paraense</name>
    <dbReference type="NCBI Taxonomy" id="767916"/>
    <lineage>
        <taxon>Bacteria</taxon>
        <taxon>Bacillati</taxon>
        <taxon>Actinomycetota</taxon>
        <taxon>Actinomycetes</taxon>
        <taxon>Mycobacteriales</taxon>
        <taxon>Mycobacteriaceae</taxon>
        <taxon>Mycobacterium</taxon>
        <taxon>Mycobacterium simiae complex</taxon>
    </lineage>
</organism>
<evidence type="ECO:0000313" key="3">
    <source>
        <dbReference type="EMBL" id="ORW47146.1"/>
    </source>
</evidence>
<proteinExistence type="predicted"/>
<name>A0A1X2AAM9_9MYCO</name>
<dbReference type="Proteomes" id="UP000193801">
    <property type="component" value="Unassembled WGS sequence"/>
</dbReference>
<evidence type="ECO:0000313" key="5">
    <source>
        <dbReference type="Proteomes" id="UP000193801"/>
    </source>
</evidence>
<reference evidence="4 5" key="1">
    <citation type="journal article" date="2015" name="Emerg. Microbes Infect.">
        <title>Characterization of 17 strains belonging to the Mycobacterium simiae complex and description of Mycobacterium paraense sp. nov.</title>
        <authorList>
            <person name="Fusco da Costa A.R."/>
            <person name="Fedrizzi T."/>
            <person name="Lopes M.L."/>
            <person name="Pecorari M."/>
            <person name="Oliveira da Costa W.L."/>
            <person name="Giacobazzi E."/>
            <person name="da Costa Bahia J.R."/>
            <person name="De Sanctis V."/>
            <person name="Batista Lima K.V."/>
            <person name="Bertorelli R."/>
            <person name="Grottola A."/>
            <person name="Fabio A."/>
            <person name="Mariottini A."/>
            <person name="Ferretti P."/>
            <person name="Di Leva F."/>
            <person name="Fregni Serpini G."/>
            <person name="Tagliazucchi S."/>
            <person name="Rumpianesi F."/>
            <person name="Jousson O."/>
            <person name="Segata N."/>
            <person name="Tortoli E."/>
        </authorList>
    </citation>
    <scope>NUCLEOTIDE SEQUENCE [LARGE SCALE GENOMIC DNA]</scope>
    <source>
        <strain evidence="2 5">FI-07156</strain>
        <strain evidence="3 4">IEC33</strain>
    </source>
</reference>
<dbReference type="Proteomes" id="UP000193285">
    <property type="component" value="Unassembled WGS sequence"/>
</dbReference>
<dbReference type="EMBL" id="LQPN01000044">
    <property type="protein sequence ID" value="ORW47146.1"/>
    <property type="molecule type" value="Genomic_DNA"/>
</dbReference>
<reference evidence="2" key="2">
    <citation type="submission" date="2016-01" db="EMBL/GenBank/DDBJ databases">
        <authorList>
            <person name="Ana R.F.D.C."/>
            <person name="Tarcisio F."/>
            <person name="Maria L.L."/>
            <person name="Monica P."/>
            <person name="Wana L.O.D.C."/>
            <person name="Elisabetta G."/>
            <person name="Jeann R.D.C.B."/>
            <person name="Veronica D.S."/>
            <person name="Karla V.B.L."/>
            <person name="Roberto B."/>
            <person name="Antonella G."/>
            <person name="Anna F."/>
            <person name="Alessandro M."/>
            <person name="Pamela F."/>
            <person name="Francesca D.L."/>
            <person name="Giulia F.S."/>
            <person name="Sara T."/>
            <person name="Fabio R."/>
            <person name="Olivier J."/>
            <person name="Nicola S."/>
            <person name="Enrico T."/>
        </authorList>
    </citation>
    <scope>NUCLEOTIDE SEQUENCE</scope>
    <source>
        <strain evidence="2">FI-07156</strain>
    </source>
</reference>
<comment type="caution">
    <text evidence="3">The sequence shown here is derived from an EMBL/GenBank/DDBJ whole genome shotgun (WGS) entry which is preliminary data.</text>
</comment>
<keyword evidence="5" id="KW-1185">Reference proteome</keyword>
<reference evidence="3" key="3">
    <citation type="submission" date="2016-01" db="EMBL/GenBank/DDBJ databases">
        <authorList>
            <person name="Oliw E.H."/>
        </authorList>
    </citation>
    <scope>NUCLEOTIDE SEQUENCE</scope>
    <source>
        <strain evidence="3">IEC33</strain>
    </source>
</reference>
<dbReference type="PROSITE" id="PS51257">
    <property type="entry name" value="PROKAR_LIPOPROTEIN"/>
    <property type="match status" value="1"/>
</dbReference>
<evidence type="ECO:0000256" key="1">
    <source>
        <dbReference type="SAM" id="SignalP"/>
    </source>
</evidence>
<feature type="signal peptide" evidence="1">
    <location>
        <begin position="1"/>
        <end position="26"/>
    </location>
</feature>
<dbReference type="AlphaFoldDB" id="A0A1X2AAM9"/>
<protein>
    <submittedName>
        <fullName evidence="3">Uncharacterized protein</fullName>
    </submittedName>
</protein>
<keyword evidence="1" id="KW-0732">Signal</keyword>
<dbReference type="OrthoDB" id="4746598at2"/>
<evidence type="ECO:0000313" key="4">
    <source>
        <dbReference type="Proteomes" id="UP000193285"/>
    </source>
</evidence>
<accession>A0A1X2AAM9</accession>
<dbReference type="RefSeq" id="WP_085097879.1">
    <property type="nucleotide sequence ID" value="NZ_LQPK01000018.1"/>
</dbReference>
<sequence>MSFAKMLGGLAIATGCCVAGAAPAQADPDAVGADPNPFGTLRCDCPETAPVGSAQRSNEITQGIREGLSAWVPGLPPPRR</sequence>
<gene>
    <name evidence="3" type="ORF">AWB90_14495</name>
    <name evidence="2" type="ORF">AWB91_22590</name>
</gene>
<evidence type="ECO:0000313" key="2">
    <source>
        <dbReference type="EMBL" id="ORW30157.1"/>
    </source>
</evidence>
<dbReference type="EMBL" id="LQPK01000018">
    <property type="protein sequence ID" value="ORW30157.1"/>
    <property type="molecule type" value="Genomic_DNA"/>
</dbReference>
<feature type="chain" id="PRO_5012552584" evidence="1">
    <location>
        <begin position="27"/>
        <end position="80"/>
    </location>
</feature>